<dbReference type="AlphaFoldDB" id="A0A371DJ75"/>
<evidence type="ECO:0000313" key="3">
    <source>
        <dbReference type="Proteomes" id="UP000256964"/>
    </source>
</evidence>
<gene>
    <name evidence="2" type="ORF">OH76DRAFT_168909</name>
</gene>
<evidence type="ECO:0000313" key="2">
    <source>
        <dbReference type="EMBL" id="RDX52585.1"/>
    </source>
</evidence>
<dbReference type="EMBL" id="KZ857390">
    <property type="protein sequence ID" value="RDX52585.1"/>
    <property type="molecule type" value="Genomic_DNA"/>
</dbReference>
<keyword evidence="3" id="KW-1185">Reference proteome</keyword>
<name>A0A371DJ75_9APHY</name>
<feature type="region of interest" description="Disordered" evidence="1">
    <location>
        <begin position="34"/>
        <end position="55"/>
    </location>
</feature>
<dbReference type="Proteomes" id="UP000256964">
    <property type="component" value="Unassembled WGS sequence"/>
</dbReference>
<evidence type="ECO:0000256" key="1">
    <source>
        <dbReference type="SAM" id="MobiDB-lite"/>
    </source>
</evidence>
<organism evidence="2 3">
    <name type="scientific">Lentinus brumalis</name>
    <dbReference type="NCBI Taxonomy" id="2498619"/>
    <lineage>
        <taxon>Eukaryota</taxon>
        <taxon>Fungi</taxon>
        <taxon>Dikarya</taxon>
        <taxon>Basidiomycota</taxon>
        <taxon>Agaricomycotina</taxon>
        <taxon>Agaricomycetes</taxon>
        <taxon>Polyporales</taxon>
        <taxon>Polyporaceae</taxon>
        <taxon>Lentinus</taxon>
    </lineage>
</organism>
<proteinExistence type="predicted"/>
<protein>
    <submittedName>
        <fullName evidence="2">Uncharacterized protein</fullName>
    </submittedName>
</protein>
<accession>A0A371DJ75</accession>
<reference evidence="2 3" key="1">
    <citation type="journal article" date="2018" name="Biotechnol. Biofuels">
        <title>Integrative visual omics of the white-rot fungus Polyporus brumalis exposes the biotechnological potential of its oxidative enzymes for delignifying raw plant biomass.</title>
        <authorList>
            <person name="Miyauchi S."/>
            <person name="Rancon A."/>
            <person name="Drula E."/>
            <person name="Hage H."/>
            <person name="Chaduli D."/>
            <person name="Favel A."/>
            <person name="Grisel S."/>
            <person name="Henrissat B."/>
            <person name="Herpoel-Gimbert I."/>
            <person name="Ruiz-Duenas F.J."/>
            <person name="Chevret D."/>
            <person name="Hainaut M."/>
            <person name="Lin J."/>
            <person name="Wang M."/>
            <person name="Pangilinan J."/>
            <person name="Lipzen A."/>
            <person name="Lesage-Meessen L."/>
            <person name="Navarro D."/>
            <person name="Riley R."/>
            <person name="Grigoriev I.V."/>
            <person name="Zhou S."/>
            <person name="Raouche S."/>
            <person name="Rosso M.N."/>
        </authorList>
    </citation>
    <scope>NUCLEOTIDE SEQUENCE [LARGE SCALE GENOMIC DNA]</scope>
    <source>
        <strain evidence="2 3">BRFM 1820</strain>
    </source>
</reference>
<sequence length="92" mass="10368">MSHSAVQFQTDSAALFISQLRVYAPRKHCPQCHDYRPPRPLSSLPAPPPIPARRRPVGHYTDTLWSSSSAQLLGSWLRFGRTSLHTRQSSQS</sequence>